<evidence type="ECO:0000259" key="8">
    <source>
        <dbReference type="PROSITE" id="PS50928"/>
    </source>
</evidence>
<dbReference type="PROSITE" id="PS50928">
    <property type="entry name" value="ABC_TM1"/>
    <property type="match status" value="1"/>
</dbReference>
<keyword evidence="6 7" id="KW-0472">Membrane</keyword>
<dbReference type="PANTHER" id="PTHR30465:SF44">
    <property type="entry name" value="ABC-TYPE DIPEPTIDE_OLIGOPEPTIDE TRANSPORT SYSTEM, PERMEASE COMPONENT"/>
    <property type="match status" value="1"/>
</dbReference>
<sequence>MSVIGIVLLGSVPFLFNGMNFDTASYLTGIEEVISKLLHPSEIMYQAPDFINRPIFPLVWDFFIYSSTILFSAFTIAVVLALIVALIIFLLPESWIRKIRVSLFMLDSFPDVLVAIAVQFFVIWFFQKTNFLLFQVVSINGAKTYTLPIICLVILPFMMCLRIILLTIGEEYSKQYVETARSIGLKKFRILWRHVLPNALVSVFHHTKTILWFMLSNLFIIEYIFNIKGIMYFMMLTKKPEIFTVCMLLMFVPMFLFFTAGRLITSKWEGESI</sequence>
<keyword evidence="5 7" id="KW-1133">Transmembrane helix</keyword>
<dbReference type="AlphaFoldDB" id="A0A235FDF9"/>
<reference evidence="9 10" key="1">
    <citation type="submission" date="2017-07" db="EMBL/GenBank/DDBJ databases">
        <title>Fictibacillus sp. nov. GDSW-R2A3 Genome sequencing and assembly.</title>
        <authorList>
            <person name="Mayilraj S."/>
        </authorList>
    </citation>
    <scope>NUCLEOTIDE SEQUENCE [LARGE SCALE GENOMIC DNA]</scope>
    <source>
        <strain evidence="9 10">GDSW-R2A3</strain>
    </source>
</reference>
<evidence type="ECO:0000256" key="2">
    <source>
        <dbReference type="ARBA" id="ARBA00022448"/>
    </source>
</evidence>
<evidence type="ECO:0000313" key="10">
    <source>
        <dbReference type="Proteomes" id="UP000215059"/>
    </source>
</evidence>
<evidence type="ECO:0000313" key="9">
    <source>
        <dbReference type="EMBL" id="OYD59351.1"/>
    </source>
</evidence>
<comment type="caution">
    <text evidence="9">The sequence shown here is derived from an EMBL/GenBank/DDBJ whole genome shotgun (WGS) entry which is preliminary data.</text>
</comment>
<evidence type="ECO:0000256" key="4">
    <source>
        <dbReference type="ARBA" id="ARBA00022692"/>
    </source>
</evidence>
<evidence type="ECO:0000256" key="5">
    <source>
        <dbReference type="ARBA" id="ARBA00022989"/>
    </source>
</evidence>
<name>A0A235FDF9_9BACL</name>
<protein>
    <recommendedName>
        <fullName evidence="8">ABC transmembrane type-1 domain-containing protein</fullName>
    </recommendedName>
</protein>
<keyword evidence="4 7" id="KW-0812">Transmembrane</keyword>
<dbReference type="Gene3D" id="1.10.3720.10">
    <property type="entry name" value="MetI-like"/>
    <property type="match status" value="1"/>
</dbReference>
<accession>A0A235FDF9</accession>
<dbReference type="RefSeq" id="WP_094251312.1">
    <property type="nucleotide sequence ID" value="NZ_JBHLXL010000001.1"/>
</dbReference>
<dbReference type="GO" id="GO:0055085">
    <property type="term" value="P:transmembrane transport"/>
    <property type="evidence" value="ECO:0007669"/>
    <property type="project" value="InterPro"/>
</dbReference>
<feature type="domain" description="ABC transmembrane type-1" evidence="8">
    <location>
        <begin position="63"/>
        <end position="260"/>
    </location>
</feature>
<dbReference type="InterPro" id="IPR000515">
    <property type="entry name" value="MetI-like"/>
</dbReference>
<dbReference type="Proteomes" id="UP000215059">
    <property type="component" value="Unassembled WGS sequence"/>
</dbReference>
<keyword evidence="2 7" id="KW-0813">Transport</keyword>
<feature type="transmembrane region" description="Helical" evidence="7">
    <location>
        <begin position="212"/>
        <end position="235"/>
    </location>
</feature>
<keyword evidence="10" id="KW-1185">Reference proteome</keyword>
<dbReference type="EMBL" id="NOII01000001">
    <property type="protein sequence ID" value="OYD59351.1"/>
    <property type="molecule type" value="Genomic_DNA"/>
</dbReference>
<dbReference type="CDD" id="cd06261">
    <property type="entry name" value="TM_PBP2"/>
    <property type="match status" value="1"/>
</dbReference>
<dbReference type="OrthoDB" id="2958608at2"/>
<dbReference type="GO" id="GO:0005886">
    <property type="term" value="C:plasma membrane"/>
    <property type="evidence" value="ECO:0007669"/>
    <property type="project" value="UniProtKB-SubCell"/>
</dbReference>
<proteinExistence type="inferred from homology"/>
<comment type="similarity">
    <text evidence="7">Belongs to the binding-protein-dependent transport system permease family.</text>
</comment>
<dbReference type="SUPFAM" id="SSF161098">
    <property type="entry name" value="MetI-like"/>
    <property type="match status" value="1"/>
</dbReference>
<feature type="transmembrane region" description="Helical" evidence="7">
    <location>
        <begin position="146"/>
        <end position="169"/>
    </location>
</feature>
<evidence type="ECO:0000256" key="7">
    <source>
        <dbReference type="RuleBase" id="RU363032"/>
    </source>
</evidence>
<gene>
    <name evidence="9" type="ORF">CGZ90_05525</name>
</gene>
<feature type="transmembrane region" description="Helical" evidence="7">
    <location>
        <begin position="62"/>
        <end position="91"/>
    </location>
</feature>
<evidence type="ECO:0000256" key="3">
    <source>
        <dbReference type="ARBA" id="ARBA00022475"/>
    </source>
</evidence>
<keyword evidence="3" id="KW-1003">Cell membrane</keyword>
<evidence type="ECO:0000256" key="1">
    <source>
        <dbReference type="ARBA" id="ARBA00004651"/>
    </source>
</evidence>
<feature type="transmembrane region" description="Helical" evidence="7">
    <location>
        <begin position="242"/>
        <end position="264"/>
    </location>
</feature>
<feature type="transmembrane region" description="Helical" evidence="7">
    <location>
        <begin position="103"/>
        <end position="126"/>
    </location>
</feature>
<dbReference type="Pfam" id="PF00528">
    <property type="entry name" value="BPD_transp_1"/>
    <property type="match status" value="1"/>
</dbReference>
<organism evidence="9 10">
    <name type="scientific">Fictibacillus aquaticus</name>
    <dbReference type="NCBI Taxonomy" id="2021314"/>
    <lineage>
        <taxon>Bacteria</taxon>
        <taxon>Bacillati</taxon>
        <taxon>Bacillota</taxon>
        <taxon>Bacilli</taxon>
        <taxon>Bacillales</taxon>
        <taxon>Fictibacillaceae</taxon>
        <taxon>Fictibacillus</taxon>
    </lineage>
</organism>
<dbReference type="PANTHER" id="PTHR30465">
    <property type="entry name" value="INNER MEMBRANE ABC TRANSPORTER"/>
    <property type="match status" value="1"/>
</dbReference>
<dbReference type="InterPro" id="IPR035906">
    <property type="entry name" value="MetI-like_sf"/>
</dbReference>
<comment type="subcellular location">
    <subcellularLocation>
        <location evidence="1 7">Cell membrane</location>
        <topology evidence="1 7">Multi-pass membrane protein</topology>
    </subcellularLocation>
</comment>
<evidence type="ECO:0000256" key="6">
    <source>
        <dbReference type="ARBA" id="ARBA00023136"/>
    </source>
</evidence>